<dbReference type="GO" id="GO:0006355">
    <property type="term" value="P:regulation of DNA-templated transcription"/>
    <property type="evidence" value="ECO:0007669"/>
    <property type="project" value="UniProtKB-ARBA"/>
</dbReference>
<dbReference type="Proteomes" id="UP000825729">
    <property type="component" value="Unassembled WGS sequence"/>
</dbReference>
<dbReference type="InterPro" id="IPR049808">
    <property type="entry name" value="CONSTANS-like_Bbox1"/>
</dbReference>
<feature type="domain" description="B box-type" evidence="11">
    <location>
        <begin position="2"/>
        <end position="49"/>
    </location>
</feature>
<dbReference type="InterPro" id="IPR010402">
    <property type="entry name" value="CCT_domain"/>
</dbReference>
<name>A0AAV7EBT5_ARIFI</name>
<feature type="region of interest" description="Disordered" evidence="10">
    <location>
        <begin position="151"/>
        <end position="172"/>
    </location>
</feature>
<feature type="region of interest" description="Disordered" evidence="10">
    <location>
        <begin position="346"/>
        <end position="373"/>
    </location>
</feature>
<feature type="region of interest" description="Disordered" evidence="10">
    <location>
        <begin position="194"/>
        <end position="235"/>
    </location>
</feature>
<evidence type="ECO:0000313" key="13">
    <source>
        <dbReference type="EMBL" id="KAG9446273.1"/>
    </source>
</evidence>
<dbReference type="PROSITE" id="PS51017">
    <property type="entry name" value="CCT"/>
    <property type="match status" value="1"/>
</dbReference>
<dbReference type="PANTHER" id="PTHR31717">
    <property type="entry name" value="ZINC FINGER PROTEIN CONSTANS-LIKE 10"/>
    <property type="match status" value="1"/>
</dbReference>
<dbReference type="CDD" id="cd19821">
    <property type="entry name" value="Bbox1_BBX-like"/>
    <property type="match status" value="2"/>
</dbReference>
<keyword evidence="6" id="KW-0862">Zinc</keyword>
<keyword evidence="4" id="KW-0677">Repeat</keyword>
<comment type="subcellular location">
    <subcellularLocation>
        <location evidence="1 9">Nucleus</location>
    </subcellularLocation>
</comment>
<dbReference type="AlphaFoldDB" id="A0AAV7EBT5"/>
<comment type="similarity">
    <text evidence="2">Belongs to the CONSTANS family.</text>
</comment>
<dbReference type="EMBL" id="JAINDJ010000005">
    <property type="protein sequence ID" value="KAG9446273.1"/>
    <property type="molecule type" value="Genomic_DNA"/>
</dbReference>
<feature type="compositionally biased region" description="Polar residues" evidence="10">
    <location>
        <begin position="357"/>
        <end position="373"/>
    </location>
</feature>
<evidence type="ECO:0000256" key="6">
    <source>
        <dbReference type="ARBA" id="ARBA00022833"/>
    </source>
</evidence>
<evidence type="ECO:0000256" key="9">
    <source>
        <dbReference type="PROSITE-ProRule" id="PRU00357"/>
    </source>
</evidence>
<gene>
    <name evidence="13" type="ORF">H6P81_012401</name>
</gene>
<keyword evidence="14" id="KW-1185">Reference proteome</keyword>
<feature type="domain" description="B box-type" evidence="11">
    <location>
        <begin position="45"/>
        <end position="92"/>
    </location>
</feature>
<comment type="caution">
    <text evidence="13">The sequence shown here is derived from an EMBL/GenBank/DDBJ whole genome shotgun (WGS) entry which is preliminary data.</text>
</comment>
<keyword evidence="7 9" id="KW-0539">Nucleus</keyword>
<evidence type="ECO:0000256" key="5">
    <source>
        <dbReference type="ARBA" id="ARBA00022771"/>
    </source>
</evidence>
<dbReference type="PROSITE" id="PS50119">
    <property type="entry name" value="ZF_BBOX"/>
    <property type="match status" value="2"/>
</dbReference>
<dbReference type="GO" id="GO:0005634">
    <property type="term" value="C:nucleus"/>
    <property type="evidence" value="ECO:0007669"/>
    <property type="project" value="UniProtKB-SubCell"/>
</dbReference>
<keyword evidence="3" id="KW-0479">Metal-binding</keyword>
<evidence type="ECO:0000256" key="10">
    <source>
        <dbReference type="SAM" id="MobiDB-lite"/>
    </source>
</evidence>
<evidence type="ECO:0000256" key="3">
    <source>
        <dbReference type="ARBA" id="ARBA00022723"/>
    </source>
</evidence>
<proteinExistence type="inferred from homology"/>
<protein>
    <submittedName>
        <fullName evidence="13">Uncharacterized protein</fullName>
    </submittedName>
</protein>
<feature type="compositionally biased region" description="Low complexity" evidence="10">
    <location>
        <begin position="215"/>
        <end position="229"/>
    </location>
</feature>
<dbReference type="PANTHER" id="PTHR31717:SF45">
    <property type="entry name" value="ZINC FINGER PROTEIN CONSTANS-LIKE 14-RELATED"/>
    <property type="match status" value="1"/>
</dbReference>
<organism evidence="13 14">
    <name type="scientific">Aristolochia fimbriata</name>
    <name type="common">White veined hardy Dutchman's pipe vine</name>
    <dbReference type="NCBI Taxonomy" id="158543"/>
    <lineage>
        <taxon>Eukaryota</taxon>
        <taxon>Viridiplantae</taxon>
        <taxon>Streptophyta</taxon>
        <taxon>Embryophyta</taxon>
        <taxon>Tracheophyta</taxon>
        <taxon>Spermatophyta</taxon>
        <taxon>Magnoliopsida</taxon>
        <taxon>Magnoliidae</taxon>
        <taxon>Piperales</taxon>
        <taxon>Aristolochiaceae</taxon>
        <taxon>Aristolochia</taxon>
    </lineage>
</organism>
<keyword evidence="5 8" id="KW-0863">Zinc-finger</keyword>
<evidence type="ECO:0000256" key="4">
    <source>
        <dbReference type="ARBA" id="ARBA00022737"/>
    </source>
</evidence>
<dbReference type="SMART" id="SM00336">
    <property type="entry name" value="BBOX"/>
    <property type="match status" value="2"/>
</dbReference>
<evidence type="ECO:0000256" key="7">
    <source>
        <dbReference type="ARBA" id="ARBA00023242"/>
    </source>
</evidence>
<evidence type="ECO:0000259" key="11">
    <source>
        <dbReference type="PROSITE" id="PS50119"/>
    </source>
</evidence>
<feature type="domain" description="CCT" evidence="12">
    <location>
        <begin position="420"/>
        <end position="462"/>
    </location>
</feature>
<dbReference type="GO" id="GO:0008270">
    <property type="term" value="F:zinc ion binding"/>
    <property type="evidence" value="ECO:0007669"/>
    <property type="project" value="UniProtKB-KW"/>
</dbReference>
<evidence type="ECO:0000256" key="8">
    <source>
        <dbReference type="PROSITE-ProRule" id="PRU00024"/>
    </source>
</evidence>
<sequence length="472" mass="51938">MEKKIPCDFCGEASAVLYCRADSAKLCLVCDRHVHSANALSLKHVRSQICDNCRAAPVSVRCATDGLVLCQDCDWDSHGSSTVAAAHHRVTIEGFSGCPSPLELASHWGFDFDDKLPGGSSPAPHHPCDLADQNPSLHACGDSGWGWKPEHLEVPNAGSAGPPPTKRRGPNCGRHKQVIYLQLVELLRRDLMSEPGAEPATGSCELSPGTPSRNGPPGSGDSRVSDGGDMSMQDMPFTSLLMLPGAEFRESDRLVGEDVFWDCDASDKNSQIWDFNSGKSKENEGPRAQEVGYGANDVEFMLRNYNNLMKENSMSSTNVLEDLYDMNCCAAHDDLSSTNIPQFSPSHLGNALESSRKWQGNSHQSSMQTPTTSGYNMLSQVRASTATAKEIHFGDQPSVVGNEKRKSVNKADMELLQQNRDNAMLRYKEKRKNRRYDKHIRYESRKARADTRKRVKGRFVKSADVHSGEFSS</sequence>
<dbReference type="Pfam" id="PF06203">
    <property type="entry name" value="CCT"/>
    <property type="match status" value="1"/>
</dbReference>
<accession>A0AAV7EBT5</accession>
<evidence type="ECO:0000313" key="14">
    <source>
        <dbReference type="Proteomes" id="UP000825729"/>
    </source>
</evidence>
<evidence type="ECO:0000259" key="12">
    <source>
        <dbReference type="PROSITE" id="PS51017"/>
    </source>
</evidence>
<dbReference type="InterPro" id="IPR000315">
    <property type="entry name" value="Znf_B-box"/>
</dbReference>
<evidence type="ECO:0000256" key="1">
    <source>
        <dbReference type="ARBA" id="ARBA00004123"/>
    </source>
</evidence>
<reference evidence="13 14" key="1">
    <citation type="submission" date="2021-07" db="EMBL/GenBank/DDBJ databases">
        <title>The Aristolochia fimbriata genome: insights into angiosperm evolution, floral development and chemical biosynthesis.</title>
        <authorList>
            <person name="Jiao Y."/>
        </authorList>
    </citation>
    <scope>NUCLEOTIDE SEQUENCE [LARGE SCALE GENOMIC DNA]</scope>
    <source>
        <strain evidence="13">IBCAS-2021</strain>
        <tissue evidence="13">Leaf</tissue>
    </source>
</reference>
<evidence type="ECO:0000256" key="2">
    <source>
        <dbReference type="ARBA" id="ARBA00010024"/>
    </source>
</evidence>
<dbReference type="Pfam" id="PF00643">
    <property type="entry name" value="zf-B_box"/>
    <property type="match status" value="2"/>
</dbReference>